<reference evidence="1" key="1">
    <citation type="submission" date="2020-10" db="EMBL/GenBank/DDBJ databases">
        <title>Catharus ustulatus (Swainson's thrush) genome, bCatUst1, primary haplotype v2.</title>
        <authorList>
            <person name="Delmore K."/>
            <person name="Vafadar M."/>
            <person name="Formenti G."/>
            <person name="Chow W."/>
            <person name="Pelan S."/>
            <person name="Howe K."/>
            <person name="Rhie A."/>
            <person name="Mountcastle J."/>
            <person name="Haase B."/>
            <person name="Fedrigo O."/>
            <person name="Jarvis E.D."/>
        </authorList>
    </citation>
    <scope>NUCLEOTIDE SEQUENCE [LARGE SCALE GENOMIC DNA]</scope>
</reference>
<proteinExistence type="predicted"/>
<organism evidence="1 2">
    <name type="scientific">Catharus ustulatus</name>
    <name type="common">Russet-backed thrush</name>
    <name type="synonym">Hylocichla ustulatus</name>
    <dbReference type="NCBI Taxonomy" id="91951"/>
    <lineage>
        <taxon>Eukaryota</taxon>
        <taxon>Metazoa</taxon>
        <taxon>Chordata</taxon>
        <taxon>Craniata</taxon>
        <taxon>Vertebrata</taxon>
        <taxon>Euteleostomi</taxon>
        <taxon>Archelosauria</taxon>
        <taxon>Archosauria</taxon>
        <taxon>Dinosauria</taxon>
        <taxon>Saurischia</taxon>
        <taxon>Theropoda</taxon>
        <taxon>Coelurosauria</taxon>
        <taxon>Aves</taxon>
        <taxon>Neognathae</taxon>
        <taxon>Neoaves</taxon>
        <taxon>Telluraves</taxon>
        <taxon>Australaves</taxon>
        <taxon>Passeriformes</taxon>
        <taxon>Turdidae</taxon>
        <taxon>Catharus</taxon>
    </lineage>
</organism>
<dbReference type="Ensembl" id="ENSCUST00005002546.1">
    <property type="protein sequence ID" value="ENSCUSP00005002419.1"/>
    <property type="gene ID" value="ENSCUSG00005001655.1"/>
</dbReference>
<protein>
    <submittedName>
        <fullName evidence="1">Uncharacterized protein</fullName>
    </submittedName>
</protein>
<accession>A0A8C3TSK8</accession>
<keyword evidence="2" id="KW-1185">Reference proteome</keyword>
<evidence type="ECO:0000313" key="2">
    <source>
        <dbReference type="Proteomes" id="UP000694563"/>
    </source>
</evidence>
<reference evidence="1" key="2">
    <citation type="submission" date="2025-08" db="UniProtKB">
        <authorList>
            <consortium name="Ensembl"/>
        </authorList>
    </citation>
    <scope>IDENTIFICATION</scope>
</reference>
<dbReference type="Proteomes" id="UP000694563">
    <property type="component" value="Chromosome 2"/>
</dbReference>
<sequence>MSKAQGRAVCLKKGSQGQKGTRNVVLGEKLCFQALISGAELKRPSRAVPSRRRIRCPRSVPSVNADLLQGPCAPAAVPQDRLSLTPGIPALQIYL</sequence>
<name>A0A8C3TSK8_CATUS</name>
<dbReference type="AlphaFoldDB" id="A0A8C3TSK8"/>
<reference evidence="1" key="3">
    <citation type="submission" date="2025-09" db="UniProtKB">
        <authorList>
            <consortium name="Ensembl"/>
        </authorList>
    </citation>
    <scope>IDENTIFICATION</scope>
</reference>
<evidence type="ECO:0000313" key="1">
    <source>
        <dbReference type="Ensembl" id="ENSCUSP00005002419.1"/>
    </source>
</evidence>